<comment type="caution">
    <text evidence="1">The sequence shown here is derived from an EMBL/GenBank/DDBJ whole genome shotgun (WGS) entry which is preliminary data.</text>
</comment>
<accession>A0A9X1VF33</accession>
<organism evidence="1 2">
    <name type="scientific">Sulfoacidibacillus ferrooxidans</name>
    <dbReference type="NCBI Taxonomy" id="2005001"/>
    <lineage>
        <taxon>Bacteria</taxon>
        <taxon>Bacillati</taxon>
        <taxon>Bacillota</taxon>
        <taxon>Bacilli</taxon>
        <taxon>Bacillales</taxon>
        <taxon>Alicyclobacillaceae</taxon>
        <taxon>Sulfoacidibacillus</taxon>
    </lineage>
</organism>
<name>A0A9X1VF33_9BACL</name>
<evidence type="ECO:0000313" key="1">
    <source>
        <dbReference type="EMBL" id="MCI0184978.1"/>
    </source>
</evidence>
<dbReference type="Proteomes" id="UP001139263">
    <property type="component" value="Unassembled WGS sequence"/>
</dbReference>
<dbReference type="AlphaFoldDB" id="A0A9X1VF33"/>
<sequence length="226" mass="25360">MKKTFSGRYIMDKNGVQESYPKEWTLQDMQRALSCGDIGMIELSGYTIDGHACSASALSIGGGLGFPVEVDGKIEVATHFRRYLLPWIEDDNDDTLERVLVQIDPEAIDFVSIVHEEDAQPQKQYVAVFSDGGIITTIKMGTDLRELILCMQTQCDHRFDPQTDDARIFDSLENEVYVLPSPGALETENLGVYYCSNCQQAERVHVVQRVFCTSCGTRMERLDTLG</sequence>
<evidence type="ECO:0000313" key="2">
    <source>
        <dbReference type="Proteomes" id="UP001139263"/>
    </source>
</evidence>
<protein>
    <submittedName>
        <fullName evidence="1">Uncharacterized protein</fullName>
    </submittedName>
</protein>
<dbReference type="EMBL" id="JALBUF010000053">
    <property type="protein sequence ID" value="MCI0184978.1"/>
    <property type="molecule type" value="Genomic_DNA"/>
</dbReference>
<proteinExistence type="predicted"/>
<gene>
    <name evidence="1" type="ORF">MM817_03275</name>
</gene>
<reference evidence="1" key="1">
    <citation type="submission" date="2022-03" db="EMBL/GenBank/DDBJ databases">
        <title>Draft Genome Sequence of Firmicute Strain S0AB, a Heterotrophic Iron/Sulfur-Oxidizing Extreme Acidophile.</title>
        <authorList>
            <person name="Vergara E."/>
            <person name="Pakostova E."/>
            <person name="Johnson D.B."/>
            <person name="Holmes D.S."/>
        </authorList>
    </citation>
    <scope>NUCLEOTIDE SEQUENCE</scope>
    <source>
        <strain evidence="1">S0AB</strain>
    </source>
</reference>
<dbReference type="RefSeq" id="WP_241717092.1">
    <property type="nucleotide sequence ID" value="NZ_JALBUF010000053.1"/>
</dbReference>
<keyword evidence="2" id="KW-1185">Reference proteome</keyword>